<organism evidence="1 2">
    <name type="scientific">Pseudonocardia eucalypti</name>
    <dbReference type="NCBI Taxonomy" id="648755"/>
    <lineage>
        <taxon>Bacteria</taxon>
        <taxon>Bacillati</taxon>
        <taxon>Actinomycetota</taxon>
        <taxon>Actinomycetes</taxon>
        <taxon>Pseudonocardiales</taxon>
        <taxon>Pseudonocardiaceae</taxon>
        <taxon>Pseudonocardia</taxon>
    </lineage>
</organism>
<evidence type="ECO:0000313" key="1">
    <source>
        <dbReference type="EMBL" id="GAA5169361.1"/>
    </source>
</evidence>
<proteinExistence type="predicted"/>
<dbReference type="Proteomes" id="UP001428817">
    <property type="component" value="Unassembled WGS sequence"/>
</dbReference>
<gene>
    <name evidence="1" type="ORF">GCM10023321_64840</name>
</gene>
<protein>
    <submittedName>
        <fullName evidence="1">Uncharacterized protein</fullName>
    </submittedName>
</protein>
<name>A0ABP9QYE9_9PSEU</name>
<accession>A0ABP9QYE9</accession>
<comment type="caution">
    <text evidence="1">The sequence shown here is derived from an EMBL/GenBank/DDBJ whole genome shotgun (WGS) entry which is preliminary data.</text>
</comment>
<reference evidence="2" key="1">
    <citation type="journal article" date="2019" name="Int. J. Syst. Evol. Microbiol.">
        <title>The Global Catalogue of Microorganisms (GCM) 10K type strain sequencing project: providing services to taxonomists for standard genome sequencing and annotation.</title>
        <authorList>
            <consortium name="The Broad Institute Genomics Platform"/>
            <consortium name="The Broad Institute Genome Sequencing Center for Infectious Disease"/>
            <person name="Wu L."/>
            <person name="Ma J."/>
        </authorList>
    </citation>
    <scope>NUCLEOTIDE SEQUENCE [LARGE SCALE GENOMIC DNA]</scope>
    <source>
        <strain evidence="2">JCM 18303</strain>
    </source>
</reference>
<keyword evidence="2" id="KW-1185">Reference proteome</keyword>
<dbReference type="EMBL" id="BAABJP010000043">
    <property type="protein sequence ID" value="GAA5169361.1"/>
    <property type="molecule type" value="Genomic_DNA"/>
</dbReference>
<evidence type="ECO:0000313" key="2">
    <source>
        <dbReference type="Proteomes" id="UP001428817"/>
    </source>
</evidence>
<sequence>MSRPSWGPFGAVRVLKIGLDGAARLPAGLRCRPSPFGALQPEPAATLSDQFCDGWDKCDGEAAEARGRMHRELAQSGSIMGGTGLSMLSMTTGDYTR</sequence>